<dbReference type="InterPro" id="IPR036396">
    <property type="entry name" value="Cyt_P450_sf"/>
</dbReference>
<comment type="caution">
    <text evidence="3">The sequence shown here is derived from an EMBL/GenBank/DDBJ whole genome shotgun (WGS) entry which is preliminary data.</text>
</comment>
<feature type="compositionally biased region" description="Low complexity" evidence="2">
    <location>
        <begin position="1"/>
        <end position="10"/>
    </location>
</feature>
<dbReference type="Gene3D" id="1.10.630.10">
    <property type="entry name" value="Cytochrome P450"/>
    <property type="match status" value="1"/>
</dbReference>
<dbReference type="SUPFAM" id="SSF48264">
    <property type="entry name" value="Cytochrome P450"/>
    <property type="match status" value="1"/>
</dbReference>
<sequence>MTSLSPCYSSYPPPSVPRPQQRGWRGAHLPSCRRFGSRCSQQRVCKSPRSSWLIACLHSLIRSLEGNGMRYEGKSSKHSSAFGECAIFFKCGAAVAERLDYSPPTKANRDQSPAGSPDSRMWESCRTMQLVGGFSRVSSVSPALSFRRCSILTTVTLIGSQDLAKSSPNLFTHSFRCAIGGCLLQNWFKADSHPLSWIYTALNVEVLRADEGEAEWIWSSARLKELGKQQIPENSSGIVLHDFYTWLSFVCVNWRDSDKWRSHRKLMQPTFSVSMLEQFVIAFHESSQRLVHKFRHTSGPVNITSFINNTVLEVLNGKLCRSYVQLHHRGSKLEPRSDLSLTQKTVAPFYFRAGLEIEVKLISNHRNWRFEISIRDQQPSLTNFTRYHGSKYRNAFRYLSSSPGNALRVDLKCCNDATGKVTATYRALRPWLMINWIYNLTDIARRELENQNSLFNFTRKRGGYGAALDCKGTRNWSSPINPPTSGIIRHDSLMRKSTSGPQGSGSGSSRWEASGLTATPLCRPSNGLTERRTRDRSPLSVRGDIQATSSQPTAMFRKFGALSLYILLAHSLCRFTHSL</sequence>
<organism evidence="3 4">
    <name type="scientific">Dryococelus australis</name>
    <dbReference type="NCBI Taxonomy" id="614101"/>
    <lineage>
        <taxon>Eukaryota</taxon>
        <taxon>Metazoa</taxon>
        <taxon>Ecdysozoa</taxon>
        <taxon>Arthropoda</taxon>
        <taxon>Hexapoda</taxon>
        <taxon>Insecta</taxon>
        <taxon>Pterygota</taxon>
        <taxon>Neoptera</taxon>
        <taxon>Polyneoptera</taxon>
        <taxon>Phasmatodea</taxon>
        <taxon>Verophasmatodea</taxon>
        <taxon>Anareolatae</taxon>
        <taxon>Phasmatidae</taxon>
        <taxon>Eurycanthinae</taxon>
        <taxon>Dryococelus</taxon>
    </lineage>
</organism>
<evidence type="ECO:0000313" key="4">
    <source>
        <dbReference type="Proteomes" id="UP001159363"/>
    </source>
</evidence>
<keyword evidence="1" id="KW-0560">Oxidoreductase</keyword>
<protein>
    <submittedName>
        <fullName evidence="3">Uncharacterized protein</fullName>
    </submittedName>
</protein>
<evidence type="ECO:0000313" key="3">
    <source>
        <dbReference type="EMBL" id="KAJ8897171.1"/>
    </source>
</evidence>
<dbReference type="EMBL" id="JARBHB010000001">
    <property type="protein sequence ID" value="KAJ8897171.1"/>
    <property type="molecule type" value="Genomic_DNA"/>
</dbReference>
<feature type="region of interest" description="Disordered" evidence="2">
    <location>
        <begin position="1"/>
        <end position="23"/>
    </location>
</feature>
<dbReference type="Proteomes" id="UP001159363">
    <property type="component" value="Chromosome 1"/>
</dbReference>
<reference evidence="3 4" key="1">
    <citation type="submission" date="2023-02" db="EMBL/GenBank/DDBJ databases">
        <title>LHISI_Scaffold_Assembly.</title>
        <authorList>
            <person name="Stuart O.P."/>
            <person name="Cleave R."/>
            <person name="Magrath M.J.L."/>
            <person name="Mikheyev A.S."/>
        </authorList>
    </citation>
    <scope>NUCLEOTIDE SEQUENCE [LARGE SCALE GENOMIC DNA]</scope>
    <source>
        <strain evidence="3">Daus_M_001</strain>
        <tissue evidence="3">Leg muscle</tissue>
    </source>
</reference>
<accession>A0ABQ9ILG4</accession>
<evidence type="ECO:0000256" key="1">
    <source>
        <dbReference type="ARBA" id="ARBA00023033"/>
    </source>
</evidence>
<name>A0ABQ9ILG4_9NEOP</name>
<evidence type="ECO:0000256" key="2">
    <source>
        <dbReference type="SAM" id="MobiDB-lite"/>
    </source>
</evidence>
<feature type="region of interest" description="Disordered" evidence="2">
    <location>
        <begin position="475"/>
        <end position="546"/>
    </location>
</feature>
<keyword evidence="4" id="KW-1185">Reference proteome</keyword>
<proteinExistence type="predicted"/>
<gene>
    <name evidence="3" type="ORF">PR048_002517</name>
</gene>
<keyword evidence="1" id="KW-0503">Monooxygenase</keyword>